<keyword evidence="5 7" id="KW-1133">Transmembrane helix</keyword>
<feature type="transmembrane region" description="Helical" evidence="7">
    <location>
        <begin position="169"/>
        <end position="189"/>
    </location>
</feature>
<dbReference type="InterPro" id="IPR036259">
    <property type="entry name" value="MFS_trans_sf"/>
</dbReference>
<evidence type="ECO:0000313" key="10">
    <source>
        <dbReference type="Proteomes" id="UP000093111"/>
    </source>
</evidence>
<feature type="transmembrane region" description="Helical" evidence="7">
    <location>
        <begin position="363"/>
        <end position="390"/>
    </location>
</feature>
<dbReference type="Gene3D" id="1.20.1250.20">
    <property type="entry name" value="MFS general substrate transporter like domains"/>
    <property type="match status" value="1"/>
</dbReference>
<keyword evidence="4 7" id="KW-0812">Transmembrane</keyword>
<proteinExistence type="predicted"/>
<comment type="caution">
    <text evidence="9">The sequence shown here is derived from an EMBL/GenBank/DDBJ whole genome shotgun (WGS) entry which is preliminary data.</text>
</comment>
<dbReference type="PANTHER" id="PTHR23513:SF9">
    <property type="entry name" value="ENTEROBACTIN EXPORTER ENTS"/>
    <property type="match status" value="1"/>
</dbReference>
<evidence type="ECO:0000256" key="5">
    <source>
        <dbReference type="ARBA" id="ARBA00022989"/>
    </source>
</evidence>
<evidence type="ECO:0000256" key="6">
    <source>
        <dbReference type="ARBA" id="ARBA00023136"/>
    </source>
</evidence>
<evidence type="ECO:0000256" key="3">
    <source>
        <dbReference type="ARBA" id="ARBA00022475"/>
    </source>
</evidence>
<accession>A0A1C7NWY9</accession>
<reference evidence="9 10" key="1">
    <citation type="journal article" date="2016" name="Syst. Appl. Microbiol.">
        <title>Pararhizobium polonicum sp. nov. isolated from tumors on stone fruit rootstocks.</title>
        <authorList>
            <person name="Pulawska J."/>
            <person name="Kuzmanovic N."/>
            <person name="Willems A."/>
            <person name="Pothier J.F."/>
        </authorList>
    </citation>
    <scope>NUCLEOTIDE SEQUENCE [LARGE SCALE GENOMIC DNA]</scope>
    <source>
        <strain evidence="9 10">F5.1</strain>
    </source>
</reference>
<feature type="domain" description="Major facilitator superfamily (MFS) profile" evidence="8">
    <location>
        <begin position="12"/>
        <end position="396"/>
    </location>
</feature>
<gene>
    <name evidence="9" type="ORF">ADU59_21470</name>
</gene>
<evidence type="ECO:0000256" key="1">
    <source>
        <dbReference type="ARBA" id="ARBA00004651"/>
    </source>
</evidence>
<evidence type="ECO:0000256" key="4">
    <source>
        <dbReference type="ARBA" id="ARBA00022692"/>
    </source>
</evidence>
<feature type="transmembrane region" description="Helical" evidence="7">
    <location>
        <begin position="103"/>
        <end position="121"/>
    </location>
</feature>
<feature type="transmembrane region" description="Helical" evidence="7">
    <location>
        <begin position="141"/>
        <end position="163"/>
    </location>
</feature>
<evidence type="ECO:0000259" key="8">
    <source>
        <dbReference type="PROSITE" id="PS50850"/>
    </source>
</evidence>
<feature type="transmembrane region" description="Helical" evidence="7">
    <location>
        <begin position="21"/>
        <end position="39"/>
    </location>
</feature>
<protein>
    <submittedName>
        <fullName evidence="9">MFS transporter</fullName>
    </submittedName>
</protein>
<evidence type="ECO:0000256" key="7">
    <source>
        <dbReference type="SAM" id="Phobius"/>
    </source>
</evidence>
<keyword evidence="2" id="KW-0813">Transport</keyword>
<dbReference type="SUPFAM" id="SSF103473">
    <property type="entry name" value="MFS general substrate transporter"/>
    <property type="match status" value="1"/>
</dbReference>
<dbReference type="Proteomes" id="UP000093111">
    <property type="component" value="Unassembled WGS sequence"/>
</dbReference>
<dbReference type="InterPro" id="IPR020846">
    <property type="entry name" value="MFS_dom"/>
</dbReference>
<keyword evidence="10" id="KW-1185">Reference proteome</keyword>
<sequence length="407" mass="43017">MPVNLSPLSNPDVVLFLISRFLWVSATQIGNVAVGWLIYDVTRSAWALGLVGLAAFAPKLLLTLVSGLAADRYDRRVIMAVCLVVNGLTSLGLVYIVLLPSVVVTPIYALFIVSGVARGFAGPAAQAMVANLVRREQFSRVVGLSSTTGQFAAVGGPALGGFLYVAGPWAPFACAALFFLVASGLNLMIRRPSEGPPRDPVKLSDVFSGLVFIWQRPVVLGAISLDLFSVLLGGATALLPIIASELLHAGPLSLGILRSMPALGSMMLGLFLSYRPIERHAGMKLFTATTIFGMATIALGLSTNLYLSLAILWLIGASDVFSVVIRQTLVQSDTPDAMRGRVAAVNSLFVGASNELGEFESGITAALFGLVPAILLGGLGTVAISVAWALMFPRLRQRDHLVESRLQ</sequence>
<feature type="transmembrane region" description="Helical" evidence="7">
    <location>
        <begin position="77"/>
        <end position="97"/>
    </location>
</feature>
<evidence type="ECO:0000313" key="9">
    <source>
        <dbReference type="EMBL" id="OBZ93533.1"/>
    </source>
</evidence>
<dbReference type="InterPro" id="IPR010290">
    <property type="entry name" value="TM_effector"/>
</dbReference>
<feature type="transmembrane region" description="Helical" evidence="7">
    <location>
        <begin position="255"/>
        <end position="274"/>
    </location>
</feature>
<feature type="transmembrane region" description="Helical" evidence="7">
    <location>
        <begin position="218"/>
        <end position="243"/>
    </location>
</feature>
<dbReference type="EMBL" id="LGLV01000014">
    <property type="protein sequence ID" value="OBZ93533.1"/>
    <property type="molecule type" value="Genomic_DNA"/>
</dbReference>
<organism evidence="9 10">
    <name type="scientific">Pararhizobium polonicum</name>
    <dbReference type="NCBI Taxonomy" id="1612624"/>
    <lineage>
        <taxon>Bacteria</taxon>
        <taxon>Pseudomonadati</taxon>
        <taxon>Pseudomonadota</taxon>
        <taxon>Alphaproteobacteria</taxon>
        <taxon>Hyphomicrobiales</taxon>
        <taxon>Rhizobiaceae</taxon>
        <taxon>Rhizobium/Agrobacterium group</taxon>
        <taxon>Pararhizobium</taxon>
    </lineage>
</organism>
<evidence type="ECO:0000256" key="2">
    <source>
        <dbReference type="ARBA" id="ARBA00022448"/>
    </source>
</evidence>
<feature type="transmembrane region" description="Helical" evidence="7">
    <location>
        <begin position="45"/>
        <end position="65"/>
    </location>
</feature>
<dbReference type="PANTHER" id="PTHR23513">
    <property type="entry name" value="INTEGRAL MEMBRANE EFFLUX PROTEIN-RELATED"/>
    <property type="match status" value="1"/>
</dbReference>
<dbReference type="GO" id="GO:0005886">
    <property type="term" value="C:plasma membrane"/>
    <property type="evidence" value="ECO:0007669"/>
    <property type="project" value="UniProtKB-SubCell"/>
</dbReference>
<keyword evidence="6 7" id="KW-0472">Membrane</keyword>
<dbReference type="Pfam" id="PF05977">
    <property type="entry name" value="MFS_3"/>
    <property type="match status" value="1"/>
</dbReference>
<comment type="subcellular location">
    <subcellularLocation>
        <location evidence="1">Cell membrane</location>
        <topology evidence="1">Multi-pass membrane protein</topology>
    </subcellularLocation>
</comment>
<dbReference type="STRING" id="1612624.ADU59_21470"/>
<dbReference type="PROSITE" id="PS50850">
    <property type="entry name" value="MFS"/>
    <property type="match status" value="1"/>
</dbReference>
<dbReference type="GO" id="GO:0022857">
    <property type="term" value="F:transmembrane transporter activity"/>
    <property type="evidence" value="ECO:0007669"/>
    <property type="project" value="InterPro"/>
</dbReference>
<name>A0A1C7NWY9_9HYPH</name>
<keyword evidence="3" id="KW-1003">Cell membrane</keyword>
<feature type="transmembrane region" description="Helical" evidence="7">
    <location>
        <begin position="286"/>
        <end position="315"/>
    </location>
</feature>
<dbReference type="CDD" id="cd06173">
    <property type="entry name" value="MFS_MefA_like"/>
    <property type="match status" value="1"/>
</dbReference>
<dbReference type="PATRIC" id="fig|1612624.7.peg.1945"/>
<dbReference type="AlphaFoldDB" id="A0A1C7NWY9"/>